<dbReference type="InterPro" id="IPR000515">
    <property type="entry name" value="MetI-like"/>
</dbReference>
<dbReference type="EMBL" id="QUMO01000003">
    <property type="protein sequence ID" value="REF86283.1"/>
    <property type="molecule type" value="Genomic_DNA"/>
</dbReference>
<evidence type="ECO:0000256" key="4">
    <source>
        <dbReference type="ARBA" id="ARBA00022692"/>
    </source>
</evidence>
<keyword evidence="6 7" id="KW-0472">Membrane</keyword>
<dbReference type="PROSITE" id="PS50928">
    <property type="entry name" value="ABC_TM1"/>
    <property type="match status" value="1"/>
</dbReference>
<comment type="caution">
    <text evidence="9">The sequence shown here is derived from an EMBL/GenBank/DDBJ whole genome shotgun (WGS) entry which is preliminary data.</text>
</comment>
<sequence length="263" mass="28495">MSRVSVNRSWRSFVLGSAGVATFLALLEFIPDRHVIDPEYLPPTSVIFSSLWSLVHGEVFWSALGNTLLTWGAGLAIVTVSGGVLGTLVGSVPLLRNVTNSTVEFLRPIPSVALVPVVILLLGTGRAATLLLVVYASFWQIYIQVIYGVHEVDPVARDTAAVYHFGTGRIVRDLIWPTVLPYAMTGFRLAAAVALMLTITGELLIGTDGLGRSIVLAESGGDVPTMYALIFVTGILGLLVNLVVRRFERWALRWHVSVRSELA</sequence>
<gene>
    <name evidence="9" type="ORF">DES32_2333</name>
</gene>
<reference evidence="9 10" key="1">
    <citation type="submission" date="2018-08" db="EMBL/GenBank/DDBJ databases">
        <title>Genomic Encyclopedia of Type Strains, Phase IV (KMG-IV): sequencing the most valuable type-strain genomes for metagenomic binning, comparative biology and taxonomic classification.</title>
        <authorList>
            <person name="Goeker M."/>
        </authorList>
    </citation>
    <scope>NUCLEOTIDE SEQUENCE [LARGE SCALE GENOMIC DNA]</scope>
    <source>
        <strain evidence="9 10">BW863</strain>
    </source>
</reference>
<dbReference type="Pfam" id="PF00528">
    <property type="entry name" value="BPD_transp_1"/>
    <property type="match status" value="1"/>
</dbReference>
<feature type="transmembrane region" description="Helical" evidence="7">
    <location>
        <begin position="42"/>
        <end position="61"/>
    </location>
</feature>
<evidence type="ECO:0000256" key="1">
    <source>
        <dbReference type="ARBA" id="ARBA00004651"/>
    </source>
</evidence>
<evidence type="ECO:0000259" key="8">
    <source>
        <dbReference type="PROSITE" id="PS50928"/>
    </source>
</evidence>
<evidence type="ECO:0000313" key="10">
    <source>
        <dbReference type="Proteomes" id="UP000256900"/>
    </source>
</evidence>
<dbReference type="InterPro" id="IPR035906">
    <property type="entry name" value="MetI-like_sf"/>
</dbReference>
<dbReference type="AlphaFoldDB" id="A0A3D9YXH2"/>
<evidence type="ECO:0000256" key="6">
    <source>
        <dbReference type="ARBA" id="ARBA00023136"/>
    </source>
</evidence>
<evidence type="ECO:0000256" key="2">
    <source>
        <dbReference type="ARBA" id="ARBA00022448"/>
    </source>
</evidence>
<feature type="transmembrane region" description="Helical" evidence="7">
    <location>
        <begin position="12"/>
        <end position="30"/>
    </location>
</feature>
<keyword evidence="5 7" id="KW-1133">Transmembrane helix</keyword>
<evidence type="ECO:0000256" key="3">
    <source>
        <dbReference type="ARBA" id="ARBA00022475"/>
    </source>
</evidence>
<keyword evidence="3" id="KW-1003">Cell membrane</keyword>
<feature type="transmembrane region" description="Helical" evidence="7">
    <location>
        <begin position="112"/>
        <end position="138"/>
    </location>
</feature>
<proteinExistence type="inferred from homology"/>
<accession>A0A3D9YXH2</accession>
<dbReference type="PANTHER" id="PTHR30151:SF0">
    <property type="entry name" value="ABC TRANSPORTER PERMEASE PROTEIN MJ0413-RELATED"/>
    <property type="match status" value="1"/>
</dbReference>
<dbReference type="GO" id="GO:0055085">
    <property type="term" value="P:transmembrane transport"/>
    <property type="evidence" value="ECO:0007669"/>
    <property type="project" value="InterPro"/>
</dbReference>
<evidence type="ECO:0000256" key="5">
    <source>
        <dbReference type="ARBA" id="ARBA00022989"/>
    </source>
</evidence>
<comment type="similarity">
    <text evidence="7">Belongs to the binding-protein-dependent transport system permease family.</text>
</comment>
<protein>
    <submittedName>
        <fullName evidence="9">ABC-type nitrate/sulfonate/bicarbonate transport system permease component</fullName>
    </submittedName>
</protein>
<name>A0A3D9YXH2_9HYPH</name>
<dbReference type="Proteomes" id="UP000256900">
    <property type="component" value="Unassembled WGS sequence"/>
</dbReference>
<feature type="domain" description="ABC transmembrane type-1" evidence="8">
    <location>
        <begin position="64"/>
        <end position="244"/>
    </location>
</feature>
<dbReference type="SUPFAM" id="SSF161098">
    <property type="entry name" value="MetI-like"/>
    <property type="match status" value="1"/>
</dbReference>
<organism evidence="9 10">
    <name type="scientific">Methylovirgula ligni</name>
    <dbReference type="NCBI Taxonomy" id="569860"/>
    <lineage>
        <taxon>Bacteria</taxon>
        <taxon>Pseudomonadati</taxon>
        <taxon>Pseudomonadota</taxon>
        <taxon>Alphaproteobacteria</taxon>
        <taxon>Hyphomicrobiales</taxon>
        <taxon>Beijerinckiaceae</taxon>
        <taxon>Methylovirgula</taxon>
    </lineage>
</organism>
<keyword evidence="10" id="KW-1185">Reference proteome</keyword>
<dbReference type="GO" id="GO:0005886">
    <property type="term" value="C:plasma membrane"/>
    <property type="evidence" value="ECO:0007669"/>
    <property type="project" value="UniProtKB-SubCell"/>
</dbReference>
<comment type="subcellular location">
    <subcellularLocation>
        <location evidence="1 7">Cell membrane</location>
        <topology evidence="1 7">Multi-pass membrane protein</topology>
    </subcellularLocation>
</comment>
<evidence type="ECO:0000313" key="9">
    <source>
        <dbReference type="EMBL" id="REF86283.1"/>
    </source>
</evidence>
<feature type="transmembrane region" description="Helical" evidence="7">
    <location>
        <begin position="68"/>
        <end position="92"/>
    </location>
</feature>
<dbReference type="RefSeq" id="WP_181902969.1">
    <property type="nucleotide sequence ID" value="NZ_CP025086.1"/>
</dbReference>
<keyword evidence="2 7" id="KW-0813">Transport</keyword>
<dbReference type="PANTHER" id="PTHR30151">
    <property type="entry name" value="ALKANE SULFONATE ABC TRANSPORTER-RELATED, MEMBRANE SUBUNIT"/>
    <property type="match status" value="1"/>
</dbReference>
<dbReference type="CDD" id="cd06261">
    <property type="entry name" value="TM_PBP2"/>
    <property type="match status" value="1"/>
</dbReference>
<evidence type="ECO:0000256" key="7">
    <source>
        <dbReference type="RuleBase" id="RU363032"/>
    </source>
</evidence>
<keyword evidence="4 7" id="KW-0812">Transmembrane</keyword>
<feature type="transmembrane region" description="Helical" evidence="7">
    <location>
        <begin position="179"/>
        <end position="205"/>
    </location>
</feature>
<dbReference type="Gene3D" id="1.10.3720.10">
    <property type="entry name" value="MetI-like"/>
    <property type="match status" value="1"/>
</dbReference>
<feature type="transmembrane region" description="Helical" evidence="7">
    <location>
        <begin position="225"/>
        <end position="244"/>
    </location>
</feature>